<keyword evidence="2" id="KW-1133">Transmembrane helix</keyword>
<keyword evidence="2" id="KW-0812">Transmembrane</keyword>
<dbReference type="Proteomes" id="UP001064087">
    <property type="component" value="Chromosome"/>
</dbReference>
<evidence type="ECO:0000256" key="1">
    <source>
        <dbReference type="SAM" id="MobiDB-lite"/>
    </source>
</evidence>
<dbReference type="EMBL" id="CP106738">
    <property type="protein sequence ID" value="UXX83395.1"/>
    <property type="molecule type" value="Genomic_DNA"/>
</dbReference>
<sequence length="126" mass="13304">MAAKTPKNRDNRDIPDNEIPPHDPRTDDVVTPEQRDDMTRHPPAASRTTDAEAGAQIDPSGPPAASTGARPDTEREVRAGPGDAGASDAPRPLDQSPADRRRATSAQWIFGAGAVLALILLIALVL</sequence>
<evidence type="ECO:0000313" key="3">
    <source>
        <dbReference type="EMBL" id="UXX83395.1"/>
    </source>
</evidence>
<organism evidence="3 4">
    <name type="scientific">Roseovarius pelagicus</name>
    <dbReference type="NCBI Taxonomy" id="2980108"/>
    <lineage>
        <taxon>Bacteria</taxon>
        <taxon>Pseudomonadati</taxon>
        <taxon>Pseudomonadota</taxon>
        <taxon>Alphaproteobacteria</taxon>
        <taxon>Rhodobacterales</taxon>
        <taxon>Roseobacteraceae</taxon>
        <taxon>Roseovarius</taxon>
    </lineage>
</organism>
<feature type="compositionally biased region" description="Basic and acidic residues" evidence="1">
    <location>
        <begin position="7"/>
        <end position="40"/>
    </location>
</feature>
<evidence type="ECO:0000256" key="2">
    <source>
        <dbReference type="SAM" id="Phobius"/>
    </source>
</evidence>
<reference evidence="3" key="1">
    <citation type="submission" date="2022-10" db="EMBL/GenBank/DDBJ databases">
        <title>Roseovarius pelagicus sp. nov., isolated from Arctic seawater.</title>
        <authorList>
            <person name="Hong Y.W."/>
            <person name="Hwang C.Y."/>
        </authorList>
    </citation>
    <scope>NUCLEOTIDE SEQUENCE</scope>
    <source>
        <strain evidence="3">HL-MP18</strain>
    </source>
</reference>
<accession>A0ABY6DBC1</accession>
<gene>
    <name evidence="3" type="ORF">N7U68_01530</name>
</gene>
<name>A0ABY6DBC1_9RHOB</name>
<feature type="region of interest" description="Disordered" evidence="1">
    <location>
        <begin position="1"/>
        <end position="102"/>
    </location>
</feature>
<feature type="transmembrane region" description="Helical" evidence="2">
    <location>
        <begin position="108"/>
        <end position="125"/>
    </location>
</feature>
<keyword evidence="4" id="KW-1185">Reference proteome</keyword>
<evidence type="ECO:0000313" key="4">
    <source>
        <dbReference type="Proteomes" id="UP001064087"/>
    </source>
</evidence>
<proteinExistence type="predicted"/>
<feature type="compositionally biased region" description="Low complexity" evidence="1">
    <location>
        <begin position="79"/>
        <end position="92"/>
    </location>
</feature>
<dbReference type="RefSeq" id="WP_263048003.1">
    <property type="nucleotide sequence ID" value="NZ_CP106738.1"/>
</dbReference>
<keyword evidence="2" id="KW-0472">Membrane</keyword>
<protein>
    <submittedName>
        <fullName evidence="3">Uncharacterized protein</fullName>
    </submittedName>
</protein>